<gene>
    <name evidence="1" type="ORF">CIK84_15330</name>
</gene>
<dbReference type="AlphaFoldDB" id="A0A2N7S1G2"/>
<keyword evidence="1" id="KW-0808">Transferase</keyword>
<organism evidence="1 2">
    <name type="scientific">Glutamicibacter arilaitensis</name>
    <dbReference type="NCBI Taxonomy" id="256701"/>
    <lineage>
        <taxon>Bacteria</taxon>
        <taxon>Bacillati</taxon>
        <taxon>Actinomycetota</taxon>
        <taxon>Actinomycetes</taxon>
        <taxon>Micrococcales</taxon>
        <taxon>Micrococcaceae</taxon>
        <taxon>Glutamicibacter</taxon>
    </lineage>
</organism>
<name>A0A2N7S1G2_9MICC</name>
<evidence type="ECO:0000313" key="2">
    <source>
        <dbReference type="Proteomes" id="UP000235739"/>
    </source>
</evidence>
<sequence length="361" mass="39880">MAQCSTPYTKIQNFDPEHHPAQLRHLGPTSGPWERGIAAANAQLLTIQSAGATVFGAAMLSARSATAYVKISGILARDAQTYKKLVHAVLDYAREKDLACVKWESWTDEPWLDELAEHTGFRPLPTPRCTTDGSAPSPPFGYVHWLHPARYLRTAHYQQSENFTCAAVAALAAHGETSGIETMDRLRTAELLLWRQATNFMACEPLGLGLAIAERWPASSVQVSLDTDKPVIVDYYPEVERSWRGILQAESRRRAEATGLPVTSTRMEISQIHEAVNQGDQVLLLVSLQQMLGYDVPHWILCHGTAGSAEHPVILIEDSWVDVSSAESWVDATCLPITFQELDAMSCLEEDGYRAALILTE</sequence>
<evidence type="ECO:0000313" key="1">
    <source>
        <dbReference type="EMBL" id="PMQ19988.1"/>
    </source>
</evidence>
<dbReference type="InterPro" id="IPR021770">
    <property type="entry name" value="DUF3335"/>
</dbReference>
<reference evidence="1 2" key="1">
    <citation type="journal article" date="2017" name="Elife">
        <title>Extensive horizontal gene transfer in cheese-associated bacteria.</title>
        <authorList>
            <person name="Bonham K.S."/>
            <person name="Wolfe B.E."/>
            <person name="Dutton R.J."/>
        </authorList>
    </citation>
    <scope>NUCLEOTIDE SEQUENCE [LARGE SCALE GENOMIC DNA]</scope>
    <source>
        <strain evidence="1 2">JB182</strain>
    </source>
</reference>
<proteinExistence type="predicted"/>
<accession>A0A2N7S1G2</accession>
<dbReference type="GO" id="GO:0016740">
    <property type="term" value="F:transferase activity"/>
    <property type="evidence" value="ECO:0007669"/>
    <property type="project" value="UniProtKB-KW"/>
</dbReference>
<protein>
    <submittedName>
        <fullName evidence="1">Acetyltransferase</fullName>
    </submittedName>
</protein>
<dbReference type="Proteomes" id="UP000235739">
    <property type="component" value="Unassembled WGS sequence"/>
</dbReference>
<comment type="caution">
    <text evidence="1">The sequence shown here is derived from an EMBL/GenBank/DDBJ whole genome shotgun (WGS) entry which is preliminary data.</text>
</comment>
<dbReference type="Pfam" id="PF11814">
    <property type="entry name" value="DUF3335"/>
    <property type="match status" value="1"/>
</dbReference>
<dbReference type="EMBL" id="PNQX01000002">
    <property type="protein sequence ID" value="PMQ19988.1"/>
    <property type="molecule type" value="Genomic_DNA"/>
</dbReference>